<gene>
    <name evidence="1" type="ORF">M8523_25660</name>
</gene>
<evidence type="ECO:0000313" key="2">
    <source>
        <dbReference type="Proteomes" id="UP001165667"/>
    </source>
</evidence>
<sequence>MAPAILLSLVLLTCGWSLLWFFARYEAQAAFGQWLASERSFGRSWSCPNQGVGGYPLGIVLTCDHPTLKGAIGDGVFQGGIAGLRAEARLYFPTNVTVTFASPLHAAEVSGTRRIGASWSAATLSLRGLLPDNLDRGLLQVEDLQIDPAGGTDQGARIGHVELAFKPVTRAADPRADLETTLAADNARIPALDAALGSADPMGFQLKGFATQVRFDGGMTLRDVLDPWSHAGGQLHIQSFSLDKGAFAVKGSGRLGLDEDHRVEGRLDTGFSGLEPIAARFGLPLDAVKLGSALSGLLGGKTAADSDAPASEMALPIVAKGGRLYVGPLKTGVALAPLY</sequence>
<accession>A0AA42CL93</accession>
<reference evidence="1" key="1">
    <citation type="submission" date="2022-05" db="EMBL/GenBank/DDBJ databases">
        <authorList>
            <person name="Pankratov T."/>
        </authorList>
    </citation>
    <scope>NUCLEOTIDE SEQUENCE</scope>
    <source>
        <strain evidence="1">BP6-180914</strain>
    </source>
</reference>
<dbReference type="AlphaFoldDB" id="A0AA42CL93"/>
<comment type="caution">
    <text evidence="1">The sequence shown here is derived from an EMBL/GenBank/DDBJ whole genome shotgun (WGS) entry which is preliminary data.</text>
</comment>
<proteinExistence type="predicted"/>
<name>A0AA42CL93_9HYPH</name>
<dbReference type="EMBL" id="JAMOIM010000025">
    <property type="protein sequence ID" value="MCW6511374.1"/>
    <property type="molecule type" value="Genomic_DNA"/>
</dbReference>
<dbReference type="Pfam" id="PF09898">
    <property type="entry name" value="DUF2125"/>
    <property type="match status" value="1"/>
</dbReference>
<evidence type="ECO:0000313" key="1">
    <source>
        <dbReference type="EMBL" id="MCW6511374.1"/>
    </source>
</evidence>
<dbReference type="RefSeq" id="WP_282587751.1">
    <property type="nucleotide sequence ID" value="NZ_JAMOIM010000025.1"/>
</dbReference>
<protein>
    <submittedName>
        <fullName evidence="1">DUF2125 domain-containing protein</fullName>
    </submittedName>
</protein>
<dbReference type="InterPro" id="IPR018666">
    <property type="entry name" value="DUF2125"/>
</dbReference>
<organism evidence="1 2">
    <name type="scientific">Lichenifustis flavocetrariae</name>
    <dbReference type="NCBI Taxonomy" id="2949735"/>
    <lineage>
        <taxon>Bacteria</taxon>
        <taxon>Pseudomonadati</taxon>
        <taxon>Pseudomonadota</taxon>
        <taxon>Alphaproteobacteria</taxon>
        <taxon>Hyphomicrobiales</taxon>
        <taxon>Lichenihabitantaceae</taxon>
        <taxon>Lichenifustis</taxon>
    </lineage>
</organism>
<keyword evidence="2" id="KW-1185">Reference proteome</keyword>
<dbReference type="Proteomes" id="UP001165667">
    <property type="component" value="Unassembled WGS sequence"/>
</dbReference>